<sequence>MKNKCLNALKKLRNIVFVASLLMVLIAVVFGAVMTNAEIQSLGKNAIYVFLFGVLLEAIRFCFTNVKISIQIKGL</sequence>
<evidence type="ECO:0000313" key="3">
    <source>
        <dbReference type="Proteomes" id="UP000000330"/>
    </source>
</evidence>
<keyword evidence="1" id="KW-0472">Membrane</keyword>
<accession>D9I680</accession>
<protein>
    <submittedName>
        <fullName evidence="2">Uncharacterized protein</fullName>
    </submittedName>
</protein>
<dbReference type="Proteomes" id="UP000000330">
    <property type="component" value="Segment"/>
</dbReference>
<keyword evidence="1" id="KW-1133">Transmembrane helix</keyword>
<keyword evidence="3" id="KW-1185">Reference proteome</keyword>
<evidence type="ECO:0000313" key="2">
    <source>
        <dbReference type="EMBL" id="ADJ19461.1"/>
    </source>
</evidence>
<dbReference type="KEGG" id="vg:10323133"/>
<gene>
    <name evidence="2" type="ORF">Acj133p146</name>
</gene>
<name>D9I680_9CAUD</name>
<organism evidence="2 3">
    <name type="scientific">Acinetobacter phage 133</name>
    <dbReference type="NCBI Taxonomy" id="2919552"/>
    <lineage>
        <taxon>Viruses</taxon>
        <taxon>Duplodnaviria</taxon>
        <taxon>Heunggongvirae</taxon>
        <taxon>Uroviricota</taxon>
        <taxon>Caudoviricetes</taxon>
        <taxon>Pantevenvirales</taxon>
        <taxon>Straboviridae</taxon>
        <taxon>Tevenvirinae</taxon>
        <taxon>Centumtrigintavirus</taxon>
        <taxon>Centumtrigintavirus cv133</taxon>
        <taxon>Acinetobacter virus 133</taxon>
    </lineage>
</organism>
<dbReference type="EMBL" id="HM114315">
    <property type="protein sequence ID" value="ADJ19461.1"/>
    <property type="molecule type" value="Genomic_DNA"/>
</dbReference>
<dbReference type="RefSeq" id="YP_004300727.1">
    <property type="nucleotide sequence ID" value="NC_015250.1"/>
</dbReference>
<dbReference type="GeneID" id="10323133"/>
<proteinExistence type="predicted"/>
<feature type="transmembrane region" description="Helical" evidence="1">
    <location>
        <begin position="46"/>
        <end position="63"/>
    </location>
</feature>
<feature type="transmembrane region" description="Helical" evidence="1">
    <location>
        <begin position="12"/>
        <end position="34"/>
    </location>
</feature>
<evidence type="ECO:0000256" key="1">
    <source>
        <dbReference type="SAM" id="Phobius"/>
    </source>
</evidence>
<reference evidence="2 3" key="1">
    <citation type="journal article" date="2010" name="Virol. J.">
        <title>Genomes of the T4-related bacteriophages as windows on microbial genome evolution.</title>
        <authorList>
            <person name="Petrov V.M."/>
            <person name="Ratnayaka S."/>
            <person name="Nolan J.M."/>
            <person name="Miller E.S."/>
            <person name="Karam J.D."/>
        </authorList>
    </citation>
    <scope>NUCLEOTIDE SEQUENCE [LARGE SCALE GENOMIC DNA]</scope>
    <source>
        <strain evidence="2">Acj133</strain>
    </source>
</reference>
<keyword evidence="1" id="KW-0812">Transmembrane</keyword>